<evidence type="ECO:0000313" key="6">
    <source>
        <dbReference type="EMBL" id="KAK0414014.1"/>
    </source>
</evidence>
<evidence type="ECO:0000259" key="4">
    <source>
        <dbReference type="PROSITE" id="PS50279"/>
    </source>
</evidence>
<dbReference type="SUPFAM" id="SSF57610">
    <property type="entry name" value="Thyroglobulin type-1 domain"/>
    <property type="match status" value="2"/>
</dbReference>
<dbReference type="InterPro" id="IPR036880">
    <property type="entry name" value="Kunitz_BPTI_sf"/>
</dbReference>
<dbReference type="InterPro" id="IPR002223">
    <property type="entry name" value="Kunitz_BPTI"/>
</dbReference>
<feature type="domain" description="BPTI/Kunitz inhibitor" evidence="4">
    <location>
        <begin position="181"/>
        <end position="234"/>
    </location>
</feature>
<dbReference type="Pfam" id="PF00086">
    <property type="entry name" value="Thyroglobulin_1"/>
    <property type="match status" value="2"/>
</dbReference>
<dbReference type="SUPFAM" id="SSF57362">
    <property type="entry name" value="BPTI-like"/>
    <property type="match status" value="1"/>
</dbReference>
<dbReference type="PANTHER" id="PTHR47248:SF7">
    <property type="entry name" value="BPTI_KUNITZ INHIBITOR DOMAIN-CONTAINING PROTEIN"/>
    <property type="match status" value="1"/>
</dbReference>
<evidence type="ECO:0000256" key="2">
    <source>
        <dbReference type="PROSITE-ProRule" id="PRU00500"/>
    </source>
</evidence>
<dbReference type="InterPro" id="IPR052861">
    <property type="entry name" value="BPTI/Kunitz_domain"/>
</dbReference>
<dbReference type="AlphaFoldDB" id="A0AA39HZB0"/>
<keyword evidence="1 2" id="KW-1015">Disulfide bond</keyword>
<evidence type="ECO:0008006" key="8">
    <source>
        <dbReference type="Google" id="ProtNLM"/>
    </source>
</evidence>
<dbReference type="CDD" id="cd00109">
    <property type="entry name" value="Kunitz-type"/>
    <property type="match status" value="1"/>
</dbReference>
<sequence length="548" mass="60175">MTWLRSLLLFAVVWTASVKSADRAPTTGPCVLGTHKESQKLKCTANGYFELVQCNDNNCVCVDPTTGHAATETITNSPKLAPQCGMCHKKLAFLFFAPPFPTDIPQCDPKTGNFAPMQCLQSKNECFCVNTESGQELAGSRGPRESVRCAGVEFSIDSSKGLSVVTDKKPSFDRPVANIFCKLPKSIGSTCNGKPKRIQYYFDYETFECLAFEYQGCGGNDNRYDTVDQCWSRCKLPDFGTCSGNVGPFLEADGNPRICHSSEPGVGLKDCPSGYTCTMFAFMGLCCDKATQDMYLRNYRPTCGEGQKAHKLDLNGMPWTLIGKSCADNFCPSGSTCNKLEVFAHCCEARRTARSVEKTPNSISTDEELIPNGLQLEESLPEMPASDPSSKPPVCADGPVRYYFERSVSACVAYRSCWGNVTGWSNAQSCNFRRLPMDIGPCSTWRTALYNFDAIPSGPSVICDGPEGKKDCPKGYSCRRGAFFAVCCNDAIEEMWSRNLYPTCKNGDHKLVKDGDSNPLLGHRCADKFCPENATCIQEEHLAHCCLH</sequence>
<accession>A0AA39HZB0</accession>
<reference evidence="6" key="1">
    <citation type="submission" date="2023-06" db="EMBL/GenBank/DDBJ databases">
        <title>Genomic analysis of the entomopathogenic nematode Steinernema hermaphroditum.</title>
        <authorList>
            <person name="Schwarz E.M."/>
            <person name="Heppert J.K."/>
            <person name="Baniya A."/>
            <person name="Schwartz H.T."/>
            <person name="Tan C.-H."/>
            <person name="Antoshechkin I."/>
            <person name="Sternberg P.W."/>
            <person name="Goodrich-Blair H."/>
            <person name="Dillman A.R."/>
        </authorList>
    </citation>
    <scope>NUCLEOTIDE SEQUENCE</scope>
    <source>
        <strain evidence="6">PS9179</strain>
        <tissue evidence="6">Whole animal</tissue>
    </source>
</reference>
<proteinExistence type="predicted"/>
<dbReference type="InterPro" id="IPR006150">
    <property type="entry name" value="Cys_repeat_1"/>
</dbReference>
<dbReference type="Pfam" id="PF00014">
    <property type="entry name" value="Kunitz_BPTI"/>
    <property type="match status" value="1"/>
</dbReference>
<dbReference type="Gene3D" id="4.10.410.10">
    <property type="entry name" value="Pancreatic trypsin inhibitor Kunitz domain"/>
    <property type="match status" value="1"/>
</dbReference>
<gene>
    <name evidence="6" type="ORF">QR680_007108</name>
</gene>
<dbReference type="Proteomes" id="UP001175271">
    <property type="component" value="Unassembled WGS sequence"/>
</dbReference>
<feature type="disulfide bond" evidence="2">
    <location>
        <begin position="119"/>
        <end position="126"/>
    </location>
</feature>
<dbReference type="Gene3D" id="4.10.800.10">
    <property type="entry name" value="Thyroglobulin type-1"/>
    <property type="match status" value="2"/>
</dbReference>
<dbReference type="CDD" id="cd00191">
    <property type="entry name" value="TY"/>
    <property type="match status" value="1"/>
</dbReference>
<dbReference type="SMART" id="SM00211">
    <property type="entry name" value="TY"/>
    <property type="match status" value="2"/>
</dbReference>
<dbReference type="InterPro" id="IPR020901">
    <property type="entry name" value="Prtase_inh_Kunz-CS"/>
</dbReference>
<dbReference type="InterPro" id="IPR000716">
    <property type="entry name" value="Thyroglobulin_1"/>
</dbReference>
<keyword evidence="3" id="KW-0732">Signal</keyword>
<dbReference type="PROSITE" id="PS51162">
    <property type="entry name" value="THYROGLOBULIN_1_2"/>
    <property type="match status" value="1"/>
</dbReference>
<dbReference type="SMART" id="SM00289">
    <property type="entry name" value="WR1"/>
    <property type="match status" value="4"/>
</dbReference>
<dbReference type="SMART" id="SM00131">
    <property type="entry name" value="KU"/>
    <property type="match status" value="1"/>
</dbReference>
<name>A0AA39HZB0_9BILA</name>
<dbReference type="GO" id="GO:0004867">
    <property type="term" value="F:serine-type endopeptidase inhibitor activity"/>
    <property type="evidence" value="ECO:0007669"/>
    <property type="project" value="InterPro"/>
</dbReference>
<protein>
    <recommendedName>
        <fullName evidence="8">BPTI/Kunitz inhibitor domain-containing protein</fullName>
    </recommendedName>
</protein>
<feature type="domain" description="Thyroglobulin type-1" evidence="5">
    <location>
        <begin position="84"/>
        <end position="149"/>
    </location>
</feature>
<evidence type="ECO:0000259" key="5">
    <source>
        <dbReference type="PROSITE" id="PS51162"/>
    </source>
</evidence>
<dbReference type="EMBL" id="JAUCMV010000003">
    <property type="protein sequence ID" value="KAK0414014.1"/>
    <property type="molecule type" value="Genomic_DNA"/>
</dbReference>
<evidence type="ECO:0000256" key="1">
    <source>
        <dbReference type="ARBA" id="ARBA00023157"/>
    </source>
</evidence>
<dbReference type="PROSITE" id="PS50279">
    <property type="entry name" value="BPTI_KUNITZ_2"/>
    <property type="match status" value="1"/>
</dbReference>
<dbReference type="PROSITE" id="PS00280">
    <property type="entry name" value="BPTI_KUNITZ_1"/>
    <property type="match status" value="1"/>
</dbReference>
<feature type="signal peptide" evidence="3">
    <location>
        <begin position="1"/>
        <end position="20"/>
    </location>
</feature>
<feature type="chain" id="PRO_5041422723" description="BPTI/Kunitz inhibitor domain-containing protein" evidence="3">
    <location>
        <begin position="21"/>
        <end position="548"/>
    </location>
</feature>
<dbReference type="InterPro" id="IPR036857">
    <property type="entry name" value="Thyroglobulin_1_sf"/>
</dbReference>
<evidence type="ECO:0000313" key="7">
    <source>
        <dbReference type="Proteomes" id="UP001175271"/>
    </source>
</evidence>
<comment type="caution">
    <text evidence="6">The sequence shown here is derived from an EMBL/GenBank/DDBJ whole genome shotgun (WGS) entry which is preliminary data.</text>
</comment>
<keyword evidence="7" id="KW-1185">Reference proteome</keyword>
<comment type="caution">
    <text evidence="2">Lacks conserved residue(s) required for the propagation of feature annotation.</text>
</comment>
<organism evidence="6 7">
    <name type="scientific">Steinernema hermaphroditum</name>
    <dbReference type="NCBI Taxonomy" id="289476"/>
    <lineage>
        <taxon>Eukaryota</taxon>
        <taxon>Metazoa</taxon>
        <taxon>Ecdysozoa</taxon>
        <taxon>Nematoda</taxon>
        <taxon>Chromadorea</taxon>
        <taxon>Rhabditida</taxon>
        <taxon>Tylenchina</taxon>
        <taxon>Panagrolaimomorpha</taxon>
        <taxon>Strongyloidoidea</taxon>
        <taxon>Steinernematidae</taxon>
        <taxon>Steinernema</taxon>
    </lineage>
</organism>
<evidence type="ECO:0000256" key="3">
    <source>
        <dbReference type="SAM" id="SignalP"/>
    </source>
</evidence>
<dbReference type="PANTHER" id="PTHR47248">
    <property type="entry name" value="PROTEIN CBG06772"/>
    <property type="match status" value="1"/>
</dbReference>